<evidence type="ECO:0000256" key="1">
    <source>
        <dbReference type="ARBA" id="ARBA00004571"/>
    </source>
</evidence>
<evidence type="ECO:0000256" key="7">
    <source>
        <dbReference type="ARBA" id="ARBA00023237"/>
    </source>
</evidence>
<keyword evidence="5 9" id="KW-0798">TonB box</keyword>
<dbReference type="GO" id="GO:0015344">
    <property type="term" value="F:siderophore uptake transmembrane transporter activity"/>
    <property type="evidence" value="ECO:0007669"/>
    <property type="project" value="TreeGrafter"/>
</dbReference>
<dbReference type="GO" id="GO:0044718">
    <property type="term" value="P:siderophore transmembrane transport"/>
    <property type="evidence" value="ECO:0007669"/>
    <property type="project" value="TreeGrafter"/>
</dbReference>
<dbReference type="InterPro" id="IPR012910">
    <property type="entry name" value="Plug_dom"/>
</dbReference>
<keyword evidence="7 8" id="KW-0998">Cell outer membrane</keyword>
<dbReference type="PANTHER" id="PTHR30069">
    <property type="entry name" value="TONB-DEPENDENT OUTER MEMBRANE RECEPTOR"/>
    <property type="match status" value="1"/>
</dbReference>
<comment type="similarity">
    <text evidence="8 9">Belongs to the TonB-dependent receptor family.</text>
</comment>
<accession>A0A841HN49</accession>
<dbReference type="EMBL" id="JACHHZ010000003">
    <property type="protein sequence ID" value="MBB6094296.1"/>
    <property type="molecule type" value="Genomic_DNA"/>
</dbReference>
<evidence type="ECO:0000256" key="2">
    <source>
        <dbReference type="ARBA" id="ARBA00022448"/>
    </source>
</evidence>
<dbReference type="InterPro" id="IPR036942">
    <property type="entry name" value="Beta-barrel_TonB_sf"/>
</dbReference>
<feature type="chain" id="PRO_5032791492" evidence="10">
    <location>
        <begin position="23"/>
        <end position="669"/>
    </location>
</feature>
<dbReference type="Proteomes" id="UP000588068">
    <property type="component" value="Unassembled WGS sequence"/>
</dbReference>
<evidence type="ECO:0000256" key="6">
    <source>
        <dbReference type="ARBA" id="ARBA00023136"/>
    </source>
</evidence>
<dbReference type="PROSITE" id="PS52016">
    <property type="entry name" value="TONB_DEPENDENT_REC_3"/>
    <property type="match status" value="1"/>
</dbReference>
<evidence type="ECO:0000256" key="3">
    <source>
        <dbReference type="ARBA" id="ARBA00022452"/>
    </source>
</evidence>
<feature type="signal peptide" evidence="10">
    <location>
        <begin position="1"/>
        <end position="22"/>
    </location>
</feature>
<keyword evidence="3 8" id="KW-1134">Transmembrane beta strand</keyword>
<dbReference type="InterPro" id="IPR037066">
    <property type="entry name" value="Plug_dom_sf"/>
</dbReference>
<dbReference type="InterPro" id="IPR039426">
    <property type="entry name" value="TonB-dep_rcpt-like"/>
</dbReference>
<dbReference type="GO" id="GO:0009279">
    <property type="term" value="C:cell outer membrane"/>
    <property type="evidence" value="ECO:0007669"/>
    <property type="project" value="UniProtKB-SubCell"/>
</dbReference>
<keyword evidence="10" id="KW-0732">Signal</keyword>
<evidence type="ECO:0000259" key="12">
    <source>
        <dbReference type="Pfam" id="PF07715"/>
    </source>
</evidence>
<dbReference type="Gene3D" id="2.40.170.20">
    <property type="entry name" value="TonB-dependent receptor, beta-barrel domain"/>
    <property type="match status" value="1"/>
</dbReference>
<evidence type="ECO:0000256" key="5">
    <source>
        <dbReference type="ARBA" id="ARBA00023077"/>
    </source>
</evidence>
<evidence type="ECO:0000256" key="4">
    <source>
        <dbReference type="ARBA" id="ARBA00022692"/>
    </source>
</evidence>
<dbReference type="RefSeq" id="WP_184333438.1">
    <property type="nucleotide sequence ID" value="NZ_JACHHZ010000003.1"/>
</dbReference>
<keyword evidence="6 8" id="KW-0472">Membrane</keyword>
<dbReference type="InterPro" id="IPR000531">
    <property type="entry name" value="Beta-barrel_TonB"/>
</dbReference>
<feature type="domain" description="TonB-dependent receptor-like beta-barrel" evidence="11">
    <location>
        <begin position="260"/>
        <end position="638"/>
    </location>
</feature>
<comment type="subcellular location">
    <subcellularLocation>
        <location evidence="1 8">Cell outer membrane</location>
        <topology evidence="1 8">Multi-pass membrane protein</topology>
    </subcellularLocation>
</comment>
<keyword evidence="14" id="KW-1185">Reference proteome</keyword>
<evidence type="ECO:0000313" key="13">
    <source>
        <dbReference type="EMBL" id="MBB6094296.1"/>
    </source>
</evidence>
<comment type="caution">
    <text evidence="13">The sequence shown here is derived from an EMBL/GenBank/DDBJ whole genome shotgun (WGS) entry which is preliminary data.</text>
</comment>
<dbReference type="PANTHER" id="PTHR30069:SF40">
    <property type="entry name" value="TONB-DEPENDENT RECEPTOR NMB0964-RELATED"/>
    <property type="match status" value="1"/>
</dbReference>
<dbReference type="Pfam" id="PF07715">
    <property type="entry name" value="Plug"/>
    <property type="match status" value="1"/>
</dbReference>
<feature type="domain" description="TonB-dependent receptor plug" evidence="12">
    <location>
        <begin position="42"/>
        <end position="145"/>
    </location>
</feature>
<sequence>MRPSHSLRIAVVAMLSVSAAHAQESTVEQVVVTSTALHENPLDVAQPTSVMAGDDLRRQIAASIGETLSGELGVSSTYFGPSASQPVIRGLGGYRVQVLQDGAAALDVSSLSQDHAVAIESVVSQQIEVIKGPASLLYGSGAAGGLVNVVTTRIPDEITGTPFSGAAELRADSATKERTGAVSFDGNAGALALHADYFDRETDDVEIPGYAQSDALRREIIEAGETPDDVRGRLPNSASDSRGGAIGASLVGDAGFGGLSWSRYESVYGIPAEEEAFIDMQQDRFDARGEWLANGDWLDTLHVSAAYSDYTHTEFEAPGEPGTVFNQDSYEVRAAADHHWGDGWRGTVGAQFVDIDFEAIGEEAFVPASVTRAASIFVFEERHFDRWTLELGARAENQTIDPEAAAGLPDYDETAINLSSGLVFKIAEDRSLALNLTRTERHPQPAELYADGPHIAAGRVEVGDPFLEKETALTADLSLRKAGDGIRWTVNAFYNDYDDYIYLRPTGEFDAGEEDVLPIYEYLQSGAKLYGYEAEVNFPLLSQGEPSLELRLASDYVRGKLDDGSNLPQIPPLRFGASIHYDVGPWHAGLEAFYNTKQDDVIENELPTDSFTQLDLDISYRMPLRDKHLLLFARGTNLLDEDMRLATSPLKDIAPLPGRSLNLGVRAEF</sequence>
<keyword evidence="13" id="KW-0675">Receptor</keyword>
<name>A0A841HN49_9GAMM</name>
<reference evidence="13 14" key="1">
    <citation type="submission" date="2020-08" db="EMBL/GenBank/DDBJ databases">
        <title>Genomic Encyclopedia of Type Strains, Phase IV (KMG-IV): sequencing the most valuable type-strain genomes for metagenomic binning, comparative biology and taxonomic classification.</title>
        <authorList>
            <person name="Goeker M."/>
        </authorList>
    </citation>
    <scope>NUCLEOTIDE SEQUENCE [LARGE SCALE GENOMIC DNA]</scope>
    <source>
        <strain evidence="13 14">DSM 26723</strain>
    </source>
</reference>
<keyword evidence="4 8" id="KW-0812">Transmembrane</keyword>
<evidence type="ECO:0000256" key="8">
    <source>
        <dbReference type="PROSITE-ProRule" id="PRU01360"/>
    </source>
</evidence>
<dbReference type="Gene3D" id="2.170.130.10">
    <property type="entry name" value="TonB-dependent receptor, plug domain"/>
    <property type="match status" value="1"/>
</dbReference>
<organism evidence="13 14">
    <name type="scientific">Povalibacter uvarum</name>
    <dbReference type="NCBI Taxonomy" id="732238"/>
    <lineage>
        <taxon>Bacteria</taxon>
        <taxon>Pseudomonadati</taxon>
        <taxon>Pseudomonadota</taxon>
        <taxon>Gammaproteobacteria</taxon>
        <taxon>Steroidobacterales</taxon>
        <taxon>Steroidobacteraceae</taxon>
        <taxon>Povalibacter</taxon>
    </lineage>
</organism>
<evidence type="ECO:0000256" key="9">
    <source>
        <dbReference type="RuleBase" id="RU003357"/>
    </source>
</evidence>
<evidence type="ECO:0000259" key="11">
    <source>
        <dbReference type="Pfam" id="PF00593"/>
    </source>
</evidence>
<dbReference type="AlphaFoldDB" id="A0A841HN49"/>
<keyword evidence="2 8" id="KW-0813">Transport</keyword>
<evidence type="ECO:0000256" key="10">
    <source>
        <dbReference type="SAM" id="SignalP"/>
    </source>
</evidence>
<dbReference type="SUPFAM" id="SSF56935">
    <property type="entry name" value="Porins"/>
    <property type="match status" value="1"/>
</dbReference>
<dbReference type="Pfam" id="PF00593">
    <property type="entry name" value="TonB_dep_Rec_b-barrel"/>
    <property type="match status" value="1"/>
</dbReference>
<protein>
    <submittedName>
        <fullName evidence="13">Iron complex outermembrane receptor protein</fullName>
    </submittedName>
</protein>
<gene>
    <name evidence="13" type="ORF">HNQ60_003177</name>
</gene>
<evidence type="ECO:0000313" key="14">
    <source>
        <dbReference type="Proteomes" id="UP000588068"/>
    </source>
</evidence>
<proteinExistence type="inferred from homology"/>